<dbReference type="Gene3D" id="1.10.3920.10">
    <property type="entry name" value="PA2201 C-terminal domain-like"/>
    <property type="match status" value="1"/>
</dbReference>
<gene>
    <name evidence="2" type="ORF">BA896_019335</name>
</gene>
<name>A0A1E8PKC2_9BURK</name>
<evidence type="ECO:0000259" key="1">
    <source>
        <dbReference type="Pfam" id="PF08929"/>
    </source>
</evidence>
<dbReference type="EMBL" id="MAQB02000010">
    <property type="protein sequence ID" value="OFJ46781.1"/>
    <property type="molecule type" value="Genomic_DNA"/>
</dbReference>
<dbReference type="InterPro" id="IPR028983">
    <property type="entry name" value="PA2201-like_C"/>
</dbReference>
<organism evidence="2 3">
    <name type="scientific">Janthinobacterium lividum</name>
    <dbReference type="NCBI Taxonomy" id="29581"/>
    <lineage>
        <taxon>Bacteria</taxon>
        <taxon>Pseudomonadati</taxon>
        <taxon>Pseudomonadota</taxon>
        <taxon>Betaproteobacteria</taxon>
        <taxon>Burkholderiales</taxon>
        <taxon>Oxalobacteraceae</taxon>
        <taxon>Janthinobacterium</taxon>
    </lineage>
</organism>
<sequence>MMLLNTLLDELTGRGSGTEAARHERYHWLEQLRCSNAQAAAGGPMAGIPGHHWYRLPQALTVAGQHSDLLVGTLNAQYLVFAGSHAAAFAAELGLQYDANNRIDRPGGLDELLDTYAEQADGSWTSVADGPPAPPLAGWDDVYFRVRDLSDGKAIQSVTTIAYESSRFPGYTLLGTTMVGAGAIAHDDETAQYLQQIFADWAIQRRCAHACPSSAAPWPYTPRQAPPTPNGMPFDMARNLAYLDALLAAYARAQAQAHIDAGDSAYWACAAASTAYQVFSLRYTAGLPLPEVETALEAAVAACETARAALGAAYADDALPAFDFEQLTDYARTLQLLGATLLFERHDLAGRLAALQTAFDGEDGVYEALLSTIDPQRPSVDEWYFAEPYSALYDCLDAHAPAQQLEHLQHYVRTWHAALVQEDWFNGHLRAQGLGGYYGLWAFEAAAVAKHLQLERSALAHWVMPASP</sequence>
<reference evidence="2 3" key="1">
    <citation type="submission" date="2016-10" db="EMBL/GenBank/DDBJ databases">
        <title>Updated version of Genome Assembly of Janthinobacterium lividum ERGS5:01.</title>
        <authorList>
            <person name="Kumar R."/>
            <person name="Acharya V."/>
            <person name="Singh D."/>
        </authorList>
    </citation>
    <scope>NUCLEOTIDE SEQUENCE [LARGE SCALE GENOMIC DNA]</scope>
    <source>
        <strain evidence="2 3">ERGS5:01</strain>
    </source>
</reference>
<accession>A0A1E8PKC2</accession>
<proteinExistence type="predicted"/>
<dbReference type="Pfam" id="PF08929">
    <property type="entry name" value="PoNi_C"/>
    <property type="match status" value="1"/>
</dbReference>
<evidence type="ECO:0000313" key="3">
    <source>
        <dbReference type="Proteomes" id="UP000092634"/>
    </source>
</evidence>
<feature type="domain" description="PoNi C-terminal" evidence="1">
    <location>
        <begin position="362"/>
        <end position="459"/>
    </location>
</feature>
<dbReference type="SUPFAM" id="SSF140731">
    <property type="entry name" value="PA2201 C-terminal domain-like"/>
    <property type="match status" value="1"/>
</dbReference>
<evidence type="ECO:0000313" key="2">
    <source>
        <dbReference type="EMBL" id="OFJ46781.1"/>
    </source>
</evidence>
<protein>
    <recommendedName>
        <fullName evidence="1">PoNi C-terminal domain-containing protein</fullName>
    </recommendedName>
</protein>
<dbReference type="InterPro" id="IPR015025">
    <property type="entry name" value="PoNi_C"/>
</dbReference>
<comment type="caution">
    <text evidence="2">The sequence shown here is derived from an EMBL/GenBank/DDBJ whole genome shotgun (WGS) entry which is preliminary data.</text>
</comment>
<dbReference type="Proteomes" id="UP000092634">
    <property type="component" value="Unassembled WGS sequence"/>
</dbReference>
<dbReference type="AlphaFoldDB" id="A0A1E8PKC2"/>